<dbReference type="EMBL" id="LR798463">
    <property type="protein sequence ID" value="CAB5238839.1"/>
    <property type="molecule type" value="Genomic_DNA"/>
</dbReference>
<organism evidence="2">
    <name type="scientific">uncultured Caudovirales phage</name>
    <dbReference type="NCBI Taxonomy" id="2100421"/>
    <lineage>
        <taxon>Viruses</taxon>
        <taxon>Duplodnaviria</taxon>
        <taxon>Heunggongvirae</taxon>
        <taxon>Uroviricota</taxon>
        <taxon>Caudoviricetes</taxon>
        <taxon>Peduoviridae</taxon>
        <taxon>Maltschvirus</taxon>
        <taxon>Maltschvirus maltsch</taxon>
    </lineage>
</organism>
<sequence length="126" mass="14390">MNANELANELERPNNYQQENNFTTQAATMLRQQQAEIEALKKEAALQRLSDFTQEAESFDRTASHMAGEYVSYKLELTDEEMYQLAEECGFNVDGKAINDGIETAADFHNELFEFAKAILRKAQDK</sequence>
<accession>A0A6J7XNC7</accession>
<evidence type="ECO:0000256" key="1">
    <source>
        <dbReference type="SAM" id="Coils"/>
    </source>
</evidence>
<evidence type="ECO:0000313" key="2">
    <source>
        <dbReference type="EMBL" id="CAB5238839.1"/>
    </source>
</evidence>
<proteinExistence type="predicted"/>
<reference evidence="2" key="1">
    <citation type="submission" date="2020-05" db="EMBL/GenBank/DDBJ databases">
        <authorList>
            <person name="Chiriac C."/>
            <person name="Salcher M."/>
            <person name="Ghai R."/>
            <person name="Kavagutti S V."/>
        </authorList>
    </citation>
    <scope>NUCLEOTIDE SEQUENCE</scope>
</reference>
<gene>
    <name evidence="2" type="ORF">UFOVP230_28</name>
</gene>
<keyword evidence="1" id="KW-0175">Coiled coil</keyword>
<name>A0A6J7XNC7_9CAUD</name>
<feature type="coiled-coil region" evidence="1">
    <location>
        <begin position="23"/>
        <end position="50"/>
    </location>
</feature>
<protein>
    <submittedName>
        <fullName evidence="2">Uncharacterized protein</fullName>
    </submittedName>
</protein>